<dbReference type="EMBL" id="JXTC01000395">
    <property type="protein sequence ID" value="PON57608.1"/>
    <property type="molecule type" value="Genomic_DNA"/>
</dbReference>
<dbReference type="InParanoid" id="A0A2P5C983"/>
<proteinExistence type="predicted"/>
<evidence type="ECO:0000313" key="2">
    <source>
        <dbReference type="EMBL" id="PON57608.1"/>
    </source>
</evidence>
<dbReference type="InterPro" id="IPR057939">
    <property type="entry name" value="TRF2_HOY1_PH"/>
</dbReference>
<gene>
    <name evidence="2" type="ORF">TorRG33x02_293370</name>
</gene>
<comment type="caution">
    <text evidence="2">The sequence shown here is derived from an EMBL/GenBank/DDBJ whole genome shotgun (WGS) entry which is preliminary data.</text>
</comment>
<keyword evidence="3" id="KW-1185">Reference proteome</keyword>
<dbReference type="Pfam" id="PF24818">
    <property type="entry name" value="PH_TRF2_HOY1"/>
    <property type="match status" value="1"/>
</dbReference>
<reference evidence="3" key="1">
    <citation type="submission" date="2016-06" db="EMBL/GenBank/DDBJ databases">
        <title>Parallel loss of symbiosis genes in relatives of nitrogen-fixing non-legume Parasponia.</title>
        <authorList>
            <person name="Van Velzen R."/>
            <person name="Holmer R."/>
            <person name="Bu F."/>
            <person name="Rutten L."/>
            <person name="Van Zeijl A."/>
            <person name="Liu W."/>
            <person name="Santuari L."/>
            <person name="Cao Q."/>
            <person name="Sharma T."/>
            <person name="Shen D."/>
            <person name="Roswanjaya Y."/>
            <person name="Wardhani T."/>
            <person name="Kalhor M.S."/>
            <person name="Jansen J."/>
            <person name="Van den Hoogen J."/>
            <person name="Gungor B."/>
            <person name="Hartog M."/>
            <person name="Hontelez J."/>
            <person name="Verver J."/>
            <person name="Yang W.-C."/>
            <person name="Schijlen E."/>
            <person name="Repin R."/>
            <person name="Schilthuizen M."/>
            <person name="Schranz E."/>
            <person name="Heidstra R."/>
            <person name="Miyata K."/>
            <person name="Fedorova E."/>
            <person name="Kohlen W."/>
            <person name="Bisseling T."/>
            <person name="Smit S."/>
            <person name="Geurts R."/>
        </authorList>
    </citation>
    <scope>NUCLEOTIDE SEQUENCE [LARGE SCALE GENOMIC DNA]</scope>
    <source>
        <strain evidence="3">cv. RG33-2</strain>
    </source>
</reference>
<dbReference type="OrthoDB" id="6159439at2759"/>
<protein>
    <recommendedName>
        <fullName evidence="1">TRF2/HOY1 PH-like domain-containing protein</fullName>
    </recommendedName>
</protein>
<feature type="non-terminal residue" evidence="2">
    <location>
        <position position="1"/>
    </location>
</feature>
<organism evidence="2 3">
    <name type="scientific">Trema orientale</name>
    <name type="common">Charcoal tree</name>
    <name type="synonym">Celtis orientalis</name>
    <dbReference type="NCBI Taxonomy" id="63057"/>
    <lineage>
        <taxon>Eukaryota</taxon>
        <taxon>Viridiplantae</taxon>
        <taxon>Streptophyta</taxon>
        <taxon>Embryophyta</taxon>
        <taxon>Tracheophyta</taxon>
        <taxon>Spermatophyta</taxon>
        <taxon>Magnoliopsida</taxon>
        <taxon>eudicotyledons</taxon>
        <taxon>Gunneridae</taxon>
        <taxon>Pentapetalae</taxon>
        <taxon>rosids</taxon>
        <taxon>fabids</taxon>
        <taxon>Rosales</taxon>
        <taxon>Cannabaceae</taxon>
        <taxon>Trema</taxon>
    </lineage>
</organism>
<dbReference type="AlphaFoldDB" id="A0A2P5C983"/>
<name>A0A2P5C983_TREOI</name>
<dbReference type="Proteomes" id="UP000237000">
    <property type="component" value="Unassembled WGS sequence"/>
</dbReference>
<sequence length="301" mass="34364">GKYRKPSVFDASLITIGSWKREAQQRGDLVVNFYFETKRLVWEILTRDSNIKLRLEIKWEHIVGMRVSLEENQYGILEIELSQPPLFFKAKDPQRKKHTVWFSVPDFTDGQATRSWSHSLAFPPGALDEPFKKLVDCEPRFYNMCLNRFISPHTPMNISTIKPRAPVRVQVPVQRNDQVPLMQTTGLPYSNTLYMDSSFVTVTSQNNHISPITSLPPYNIGGGAYYNHNINPVPQSPSRGNENQCLTYYSDFEAATNNYGSTNVPSAPLIGTEKVPVVMNNTNTYEQGETNAREKLEEKEI</sequence>
<accession>A0A2P5C983</accession>
<evidence type="ECO:0000259" key="1">
    <source>
        <dbReference type="Pfam" id="PF24818"/>
    </source>
</evidence>
<evidence type="ECO:0000313" key="3">
    <source>
        <dbReference type="Proteomes" id="UP000237000"/>
    </source>
</evidence>
<dbReference type="PANTHER" id="PTHR33494:SF5">
    <property type="entry name" value="F10A16.6 PROTEIN"/>
    <property type="match status" value="1"/>
</dbReference>
<dbReference type="PANTHER" id="PTHR33494">
    <property type="entry name" value="OS02G0793800 PROTEIN"/>
    <property type="match status" value="1"/>
</dbReference>
<feature type="domain" description="TRF2/HOY1 PH-like" evidence="1">
    <location>
        <begin position="9"/>
        <end position="128"/>
    </location>
</feature>